<dbReference type="Gene3D" id="3.30.1370.110">
    <property type="match status" value="1"/>
</dbReference>
<organism evidence="1">
    <name type="scientific">viral metagenome</name>
    <dbReference type="NCBI Taxonomy" id="1070528"/>
    <lineage>
        <taxon>unclassified sequences</taxon>
        <taxon>metagenomes</taxon>
        <taxon>organismal metagenomes</taxon>
    </lineage>
</organism>
<sequence length="131" mass="15610">MTDIKRVLIKIKKNISNLEYRISQLSCSKKNVKFYYANKISEIRLKIKDLRAQLIFYQNKIPGDTIDLHGANRYFVDNYLDDIIYYKNQFSPNITVITGKGTKTLYNYVNKYLTNNEYTYIIIKNNFEIKL</sequence>
<protein>
    <recommendedName>
        <fullName evidence="2">Smr domain-containing protein</fullName>
    </recommendedName>
</protein>
<dbReference type="InterPro" id="IPR036063">
    <property type="entry name" value="Smr_dom_sf"/>
</dbReference>
<accession>A0A6C0BZ36</accession>
<dbReference type="SUPFAM" id="SSF160443">
    <property type="entry name" value="SMR domain-like"/>
    <property type="match status" value="1"/>
</dbReference>
<dbReference type="AlphaFoldDB" id="A0A6C0BZ36"/>
<evidence type="ECO:0008006" key="2">
    <source>
        <dbReference type="Google" id="ProtNLM"/>
    </source>
</evidence>
<dbReference type="EMBL" id="MN739294">
    <property type="protein sequence ID" value="QHS97380.1"/>
    <property type="molecule type" value="Genomic_DNA"/>
</dbReference>
<name>A0A6C0BZ36_9ZZZZ</name>
<proteinExistence type="predicted"/>
<reference evidence="1" key="1">
    <citation type="journal article" date="2020" name="Nature">
        <title>Giant virus diversity and host interactions through global metagenomics.</title>
        <authorList>
            <person name="Schulz F."/>
            <person name="Roux S."/>
            <person name="Paez-Espino D."/>
            <person name="Jungbluth S."/>
            <person name="Walsh D.A."/>
            <person name="Denef V.J."/>
            <person name="McMahon K.D."/>
            <person name="Konstantinidis K.T."/>
            <person name="Eloe-Fadrosh E.A."/>
            <person name="Kyrpides N.C."/>
            <person name="Woyke T."/>
        </authorList>
    </citation>
    <scope>NUCLEOTIDE SEQUENCE</scope>
    <source>
        <strain evidence="1">GVMAG-M-3300020169-51</strain>
    </source>
</reference>
<evidence type="ECO:0000313" key="1">
    <source>
        <dbReference type="EMBL" id="QHS97380.1"/>
    </source>
</evidence>